<dbReference type="Gene3D" id="1.10.510.10">
    <property type="entry name" value="Transferase(Phosphotransferase) domain 1"/>
    <property type="match status" value="1"/>
</dbReference>
<dbReference type="PANTHER" id="PTHR24418">
    <property type="entry name" value="TYROSINE-PROTEIN KINASE"/>
    <property type="match status" value="1"/>
</dbReference>
<evidence type="ECO:0000313" key="4">
    <source>
        <dbReference type="Proteomes" id="UP000492821"/>
    </source>
</evidence>
<dbReference type="InterPro" id="IPR050198">
    <property type="entry name" value="Non-receptor_tyrosine_kinases"/>
</dbReference>
<dbReference type="Pfam" id="PF07714">
    <property type="entry name" value="PK_Tyr_Ser-Thr"/>
    <property type="match status" value="1"/>
</dbReference>
<evidence type="ECO:0000313" key="5">
    <source>
        <dbReference type="WBParaSite" id="Pan_g13799.t1"/>
    </source>
</evidence>
<reference evidence="5" key="2">
    <citation type="submission" date="2020-10" db="UniProtKB">
        <authorList>
            <consortium name="WormBaseParasite"/>
        </authorList>
    </citation>
    <scope>IDENTIFICATION</scope>
</reference>
<sequence>MFTRQFFTFQPALTPAPITLTMSIITKADLPLLPLLTYPYVHFHLVDSDLQKALKAVNDFLINIDADSKLWLVFRRHDDAILFHEIQTFEDQGLQHYAIDAMTPQVKLEDVLEIVMTQFHENPETGIPIERAVCRRENLGSAKLPSLTGKFGFGLTAKVDVKSFGFAGTFFLRALDYRLAAKASFDDLEKLTSARHENICAVLDYFCEDGVVLLTENFEVSLDRYMDKNEPFAMSFYVKWVYQLFHGLLYLLESNFICERLSIRDLLLTPDGSIKVSDFWPTNFKGGATLSWLRQPGSDAPSLRPGTAGHRDHWRTTAPEVLRGHTISELTVSYSFAAVAWQIFTHNKLPFRLLYASEMDYLKASPATDDAFFPGMGLTDFNLRPVQVKNAVRGAMKSLQCLPTVPEKLRKTLFQCLQYDPTKRPCFSEVNSDVADANMTYYMIHKVDSLLSRSRNFQ</sequence>
<accession>A0A7E4UWU2</accession>
<name>A0A7E4UWU2_PANRE</name>
<evidence type="ECO:0000256" key="2">
    <source>
        <dbReference type="ARBA" id="ARBA00022840"/>
    </source>
</evidence>
<keyword evidence="4" id="KW-1185">Reference proteome</keyword>
<evidence type="ECO:0000256" key="1">
    <source>
        <dbReference type="ARBA" id="ARBA00022741"/>
    </source>
</evidence>
<dbReference type="SMART" id="SM00220">
    <property type="entry name" value="S_TKc"/>
    <property type="match status" value="1"/>
</dbReference>
<keyword evidence="1" id="KW-0547">Nucleotide-binding</keyword>
<protein>
    <submittedName>
        <fullName evidence="5">Protein kinase domain-containing protein</fullName>
    </submittedName>
</protein>
<dbReference type="InterPro" id="IPR011009">
    <property type="entry name" value="Kinase-like_dom_sf"/>
</dbReference>
<keyword evidence="2" id="KW-0067">ATP-binding</keyword>
<dbReference type="Proteomes" id="UP000492821">
    <property type="component" value="Unassembled WGS sequence"/>
</dbReference>
<feature type="domain" description="Protein kinase" evidence="3">
    <location>
        <begin position="142"/>
        <end position="442"/>
    </location>
</feature>
<dbReference type="SUPFAM" id="SSF56112">
    <property type="entry name" value="Protein kinase-like (PK-like)"/>
    <property type="match status" value="1"/>
</dbReference>
<dbReference type="WBParaSite" id="Pan_g13799.t1">
    <property type="protein sequence ID" value="Pan_g13799.t1"/>
    <property type="gene ID" value="Pan_g13799"/>
</dbReference>
<dbReference type="GO" id="GO:0004672">
    <property type="term" value="F:protein kinase activity"/>
    <property type="evidence" value="ECO:0007669"/>
    <property type="project" value="InterPro"/>
</dbReference>
<dbReference type="PROSITE" id="PS50011">
    <property type="entry name" value="PROTEIN_KINASE_DOM"/>
    <property type="match status" value="1"/>
</dbReference>
<dbReference type="InterPro" id="IPR000719">
    <property type="entry name" value="Prot_kinase_dom"/>
</dbReference>
<dbReference type="AlphaFoldDB" id="A0A7E4UWU2"/>
<dbReference type="InterPro" id="IPR001245">
    <property type="entry name" value="Ser-Thr/Tyr_kinase_cat_dom"/>
</dbReference>
<dbReference type="GO" id="GO:0005524">
    <property type="term" value="F:ATP binding"/>
    <property type="evidence" value="ECO:0007669"/>
    <property type="project" value="UniProtKB-KW"/>
</dbReference>
<organism evidence="4 5">
    <name type="scientific">Panagrellus redivivus</name>
    <name type="common">Microworm</name>
    <dbReference type="NCBI Taxonomy" id="6233"/>
    <lineage>
        <taxon>Eukaryota</taxon>
        <taxon>Metazoa</taxon>
        <taxon>Ecdysozoa</taxon>
        <taxon>Nematoda</taxon>
        <taxon>Chromadorea</taxon>
        <taxon>Rhabditida</taxon>
        <taxon>Tylenchina</taxon>
        <taxon>Panagrolaimomorpha</taxon>
        <taxon>Panagrolaimoidea</taxon>
        <taxon>Panagrolaimidae</taxon>
        <taxon>Panagrellus</taxon>
    </lineage>
</organism>
<evidence type="ECO:0000259" key="3">
    <source>
        <dbReference type="PROSITE" id="PS50011"/>
    </source>
</evidence>
<reference evidence="4" key="1">
    <citation type="journal article" date="2013" name="Genetics">
        <title>The draft genome and transcriptome of Panagrellus redivivus are shaped by the harsh demands of a free-living lifestyle.</title>
        <authorList>
            <person name="Srinivasan J."/>
            <person name="Dillman A.R."/>
            <person name="Macchietto M.G."/>
            <person name="Heikkinen L."/>
            <person name="Lakso M."/>
            <person name="Fracchia K.M."/>
            <person name="Antoshechkin I."/>
            <person name="Mortazavi A."/>
            <person name="Wong G."/>
            <person name="Sternberg P.W."/>
        </authorList>
    </citation>
    <scope>NUCLEOTIDE SEQUENCE [LARGE SCALE GENOMIC DNA]</scope>
    <source>
        <strain evidence="4">MT8872</strain>
    </source>
</reference>
<proteinExistence type="predicted"/>